<keyword evidence="2" id="KW-1185">Reference proteome</keyword>
<organism evidence="1 2">
    <name type="scientific">Marinobacter qingdaonensis</name>
    <dbReference type="NCBI Taxonomy" id="3108486"/>
    <lineage>
        <taxon>Bacteria</taxon>
        <taxon>Pseudomonadati</taxon>
        <taxon>Pseudomonadota</taxon>
        <taxon>Gammaproteobacteria</taxon>
        <taxon>Pseudomonadales</taxon>
        <taxon>Marinobacteraceae</taxon>
        <taxon>Marinobacter</taxon>
    </lineage>
</organism>
<evidence type="ECO:0000313" key="1">
    <source>
        <dbReference type="EMBL" id="MEA1079547.1"/>
    </source>
</evidence>
<proteinExistence type="predicted"/>
<sequence>MISKEEETSKLMQAFLTDDELALVVRSHIKVEEQLDHVLLLNVEEHKYLDKIKLEFSEKVLLAAALGMDEDLIRPLSVLGNIRNKFAHKTDSELTKSDVNNLYSAFTAQGKEVLQKTIKHNPDRPPQLALKYGDLSVKEKFVLMTIFLHSSLRGIVHDEVERMQAVINEDSGVAGGDE</sequence>
<comment type="caution">
    <text evidence="1">The sequence shown here is derived from an EMBL/GenBank/DDBJ whole genome shotgun (WGS) entry which is preliminary data.</text>
</comment>
<evidence type="ECO:0000313" key="2">
    <source>
        <dbReference type="Proteomes" id="UP001305746"/>
    </source>
</evidence>
<protein>
    <recommendedName>
        <fullName evidence="3">Mannitol repressor</fullName>
    </recommendedName>
</protein>
<dbReference type="RefSeq" id="WP_322854067.1">
    <property type="nucleotide sequence ID" value="NZ_JAYDCJ010000001.1"/>
</dbReference>
<evidence type="ECO:0008006" key="3">
    <source>
        <dbReference type="Google" id="ProtNLM"/>
    </source>
</evidence>
<accession>A0ABU5NUY0</accession>
<dbReference type="EMBL" id="JAYDCJ010000001">
    <property type="protein sequence ID" value="MEA1079547.1"/>
    <property type="molecule type" value="Genomic_DNA"/>
</dbReference>
<gene>
    <name evidence="1" type="ORF">U5822_02625</name>
</gene>
<dbReference type="Proteomes" id="UP001305746">
    <property type="component" value="Unassembled WGS sequence"/>
</dbReference>
<name>A0ABU5NUY0_9GAMM</name>
<reference evidence="1 2" key="1">
    <citation type="submission" date="2023-12" db="EMBL/GenBank/DDBJ databases">
        <title>Marinobacter qingdaonensis sp. nov., isolated from the intertidal sediment of Qingdao, PR China.</title>
        <authorList>
            <person name="Li Y."/>
        </authorList>
    </citation>
    <scope>NUCLEOTIDE SEQUENCE [LARGE SCALE GENOMIC DNA]</scope>
    <source>
        <strain evidence="1 2">ASW11-75</strain>
    </source>
</reference>